<proteinExistence type="predicted"/>
<reference evidence="7" key="1">
    <citation type="submission" date="2019-07" db="EMBL/GenBank/DDBJ databases">
        <title>Complete Genome Sequences of Vibrion rotiferianus strain AM7.</title>
        <authorList>
            <person name="Miyazaki K."/>
            <person name="Wiseschart A."/>
            <person name="Pootanakit K."/>
            <person name="Ishimori K."/>
            <person name="Kitahara K."/>
        </authorList>
    </citation>
    <scope>NUCLEOTIDE SEQUENCE [LARGE SCALE GENOMIC DNA]</scope>
    <source>
        <strain evidence="7">AM7</strain>
    </source>
</reference>
<evidence type="ECO:0000256" key="1">
    <source>
        <dbReference type="ARBA" id="ARBA00004389"/>
    </source>
</evidence>
<name>A0A510I577_9VIBR</name>
<evidence type="ECO:0008006" key="8">
    <source>
        <dbReference type="Google" id="ProtNLM"/>
    </source>
</evidence>
<evidence type="ECO:0000313" key="7">
    <source>
        <dbReference type="Proteomes" id="UP000315115"/>
    </source>
</evidence>
<evidence type="ECO:0000313" key="6">
    <source>
        <dbReference type="EMBL" id="BBL87606.1"/>
    </source>
</evidence>
<dbReference type="InterPro" id="IPR013969">
    <property type="entry name" value="Oligosacch_biosynth_Alg14"/>
</dbReference>
<dbReference type="Pfam" id="PF08660">
    <property type="entry name" value="Alg14"/>
    <property type="match status" value="1"/>
</dbReference>
<dbReference type="Proteomes" id="UP000315115">
    <property type="component" value="Chromosome 1"/>
</dbReference>
<evidence type="ECO:0000256" key="3">
    <source>
        <dbReference type="ARBA" id="ARBA00022824"/>
    </source>
</evidence>
<accession>A0A510I577</accession>
<dbReference type="RefSeq" id="WP_143691811.1">
    <property type="nucleotide sequence ID" value="NZ_AP019798.1"/>
</dbReference>
<comment type="subcellular location">
    <subcellularLocation>
        <location evidence="1">Endoplasmic reticulum membrane</location>
        <topology evidence="1">Single-pass membrane protein</topology>
    </subcellularLocation>
</comment>
<protein>
    <recommendedName>
        <fullName evidence="8">Polysaccharide biosynthesis protein</fullName>
    </recommendedName>
</protein>
<dbReference type="NCBIfam" id="NF041549">
    <property type="entry name" value="PssD"/>
    <property type="match status" value="1"/>
</dbReference>
<keyword evidence="5" id="KW-0472">Membrane</keyword>
<evidence type="ECO:0000256" key="2">
    <source>
        <dbReference type="ARBA" id="ARBA00022692"/>
    </source>
</evidence>
<dbReference type="PANTHER" id="PTHR12154:SF4">
    <property type="entry name" value="UDP-N-ACETYLGLUCOSAMINE TRANSFERASE SUBUNIT ALG14 HOMOLOG"/>
    <property type="match status" value="1"/>
</dbReference>
<evidence type="ECO:0000256" key="4">
    <source>
        <dbReference type="ARBA" id="ARBA00022989"/>
    </source>
</evidence>
<dbReference type="AlphaFoldDB" id="A0A510I577"/>
<dbReference type="SUPFAM" id="SSF53756">
    <property type="entry name" value="UDP-Glycosyltransferase/glycogen phosphorylase"/>
    <property type="match status" value="1"/>
</dbReference>
<dbReference type="GO" id="GO:0004577">
    <property type="term" value="F:N-acetylglucosaminyldiphosphodolichol N-acetylglucosaminyltransferase activity"/>
    <property type="evidence" value="ECO:0007669"/>
    <property type="project" value="TreeGrafter"/>
</dbReference>
<keyword evidence="4" id="KW-1133">Transmembrane helix</keyword>
<dbReference type="GO" id="GO:0006488">
    <property type="term" value="P:dolichol-linked oligosaccharide biosynthetic process"/>
    <property type="evidence" value="ECO:0007669"/>
    <property type="project" value="InterPro"/>
</dbReference>
<gene>
    <name evidence="6" type="ORF">VroAM7_02590</name>
</gene>
<keyword evidence="3" id="KW-0256">Endoplasmic reticulum</keyword>
<dbReference type="Gene3D" id="3.40.50.2000">
    <property type="entry name" value="Glycogen Phosphorylase B"/>
    <property type="match status" value="1"/>
</dbReference>
<keyword evidence="2" id="KW-0812">Transmembrane</keyword>
<organism evidence="6 7">
    <name type="scientific">Vibrio rotiferianus</name>
    <dbReference type="NCBI Taxonomy" id="190895"/>
    <lineage>
        <taxon>Bacteria</taxon>
        <taxon>Pseudomonadati</taxon>
        <taxon>Pseudomonadota</taxon>
        <taxon>Gammaproteobacteria</taxon>
        <taxon>Vibrionales</taxon>
        <taxon>Vibrionaceae</taxon>
        <taxon>Vibrio</taxon>
    </lineage>
</organism>
<evidence type="ECO:0000256" key="5">
    <source>
        <dbReference type="ARBA" id="ARBA00023136"/>
    </source>
</evidence>
<dbReference type="EMBL" id="AP019798">
    <property type="protein sequence ID" value="BBL87606.1"/>
    <property type="molecule type" value="Genomic_DNA"/>
</dbReference>
<sequence>MKKEKVVLAAFGEGGHESQMNRLICGLEEGLALPVISLTDSTREYHWSHKRILLPEVRDKHRRDIVGAVKRIAHLFIMFRKIASHYDIEAVISTGPGVAFFVALYFKCFASAKVIHIETWSRFYSRSLTGKLIYRIADKFYVQNEELLALYPNAEFSGRL</sequence>
<dbReference type="PANTHER" id="PTHR12154">
    <property type="entry name" value="GLYCOSYL TRANSFERASE-RELATED"/>
    <property type="match status" value="1"/>
</dbReference>